<evidence type="ECO:0000256" key="1">
    <source>
        <dbReference type="SAM" id="Phobius"/>
    </source>
</evidence>
<organism evidence="2 3">
    <name type="scientific">Hyaloscypha variabilis (strain UAMH 11265 / GT02V1 / F)</name>
    <name type="common">Meliniomyces variabilis</name>
    <dbReference type="NCBI Taxonomy" id="1149755"/>
    <lineage>
        <taxon>Eukaryota</taxon>
        <taxon>Fungi</taxon>
        <taxon>Dikarya</taxon>
        <taxon>Ascomycota</taxon>
        <taxon>Pezizomycotina</taxon>
        <taxon>Leotiomycetes</taxon>
        <taxon>Helotiales</taxon>
        <taxon>Hyaloscyphaceae</taxon>
        <taxon>Hyaloscypha</taxon>
        <taxon>Hyaloscypha variabilis</taxon>
    </lineage>
</organism>
<sequence>MFAALFVFATQLQARSRDANNTSSTAIHSNSMTSTEFPDLNHSDLSKFPLPYFLYFIYIIGAGFSIDVARGGKEAFSKSNFSITNLPLFLNTLKHQ</sequence>
<protein>
    <submittedName>
        <fullName evidence="2">Uncharacterized protein</fullName>
    </submittedName>
</protein>
<evidence type="ECO:0000313" key="2">
    <source>
        <dbReference type="EMBL" id="PMD42734.1"/>
    </source>
</evidence>
<name>A0A2J6RW40_HYAVF</name>
<evidence type="ECO:0000313" key="3">
    <source>
        <dbReference type="Proteomes" id="UP000235786"/>
    </source>
</evidence>
<proteinExistence type="predicted"/>
<keyword evidence="1" id="KW-0812">Transmembrane</keyword>
<feature type="transmembrane region" description="Helical" evidence="1">
    <location>
        <begin position="52"/>
        <end position="69"/>
    </location>
</feature>
<keyword evidence="1" id="KW-1133">Transmembrane helix</keyword>
<accession>A0A2J6RW40</accession>
<keyword evidence="1" id="KW-0472">Membrane</keyword>
<dbReference type="AlphaFoldDB" id="A0A2J6RW40"/>
<dbReference type="EMBL" id="KZ613943">
    <property type="protein sequence ID" value="PMD42734.1"/>
    <property type="molecule type" value="Genomic_DNA"/>
</dbReference>
<keyword evidence="3" id="KW-1185">Reference proteome</keyword>
<reference evidence="2 3" key="1">
    <citation type="submission" date="2016-04" db="EMBL/GenBank/DDBJ databases">
        <title>A degradative enzymes factory behind the ericoid mycorrhizal symbiosis.</title>
        <authorList>
            <consortium name="DOE Joint Genome Institute"/>
            <person name="Martino E."/>
            <person name="Morin E."/>
            <person name="Grelet G."/>
            <person name="Kuo A."/>
            <person name="Kohler A."/>
            <person name="Daghino S."/>
            <person name="Barry K."/>
            <person name="Choi C."/>
            <person name="Cichocki N."/>
            <person name="Clum A."/>
            <person name="Copeland A."/>
            <person name="Hainaut M."/>
            <person name="Haridas S."/>
            <person name="Labutti K."/>
            <person name="Lindquist E."/>
            <person name="Lipzen A."/>
            <person name="Khouja H.-R."/>
            <person name="Murat C."/>
            <person name="Ohm R."/>
            <person name="Olson A."/>
            <person name="Spatafora J."/>
            <person name="Veneault-Fourrey C."/>
            <person name="Henrissat B."/>
            <person name="Grigoriev I."/>
            <person name="Martin F."/>
            <person name="Perotto S."/>
        </authorList>
    </citation>
    <scope>NUCLEOTIDE SEQUENCE [LARGE SCALE GENOMIC DNA]</scope>
    <source>
        <strain evidence="2 3">F</strain>
    </source>
</reference>
<dbReference type="Proteomes" id="UP000235786">
    <property type="component" value="Unassembled WGS sequence"/>
</dbReference>
<gene>
    <name evidence="2" type="ORF">L207DRAFT_318931</name>
</gene>